<organism evidence="2 3">
    <name type="scientific">Leersia perrieri</name>
    <dbReference type="NCBI Taxonomy" id="77586"/>
    <lineage>
        <taxon>Eukaryota</taxon>
        <taxon>Viridiplantae</taxon>
        <taxon>Streptophyta</taxon>
        <taxon>Embryophyta</taxon>
        <taxon>Tracheophyta</taxon>
        <taxon>Spermatophyta</taxon>
        <taxon>Magnoliopsida</taxon>
        <taxon>Liliopsida</taxon>
        <taxon>Poales</taxon>
        <taxon>Poaceae</taxon>
        <taxon>BOP clade</taxon>
        <taxon>Oryzoideae</taxon>
        <taxon>Oryzeae</taxon>
        <taxon>Oryzinae</taxon>
        <taxon>Leersia</taxon>
    </lineage>
</organism>
<dbReference type="HOGENOM" id="CLU_530381_0_0_1"/>
<feature type="region of interest" description="Disordered" evidence="1">
    <location>
        <begin position="143"/>
        <end position="164"/>
    </location>
</feature>
<dbReference type="AlphaFoldDB" id="A0A0D9VB21"/>
<reference evidence="2" key="3">
    <citation type="submission" date="2015-04" db="UniProtKB">
        <authorList>
            <consortium name="EnsemblPlants"/>
        </authorList>
    </citation>
    <scope>IDENTIFICATION</scope>
</reference>
<evidence type="ECO:0000256" key="1">
    <source>
        <dbReference type="SAM" id="MobiDB-lite"/>
    </source>
</evidence>
<dbReference type="EnsemblPlants" id="LPERR02G00170.1">
    <property type="protein sequence ID" value="LPERR02G00170.1"/>
    <property type="gene ID" value="LPERR02G00170"/>
</dbReference>
<feature type="region of interest" description="Disordered" evidence="1">
    <location>
        <begin position="230"/>
        <end position="259"/>
    </location>
</feature>
<dbReference type="Proteomes" id="UP000032180">
    <property type="component" value="Chromosome 2"/>
</dbReference>
<feature type="region of interest" description="Disordered" evidence="1">
    <location>
        <begin position="47"/>
        <end position="127"/>
    </location>
</feature>
<evidence type="ECO:0000313" key="3">
    <source>
        <dbReference type="Proteomes" id="UP000032180"/>
    </source>
</evidence>
<protein>
    <submittedName>
        <fullName evidence="2">Uncharacterized protein</fullName>
    </submittedName>
</protein>
<evidence type="ECO:0000313" key="2">
    <source>
        <dbReference type="EnsemblPlants" id="LPERR02G00170.1"/>
    </source>
</evidence>
<feature type="compositionally biased region" description="Basic and acidic residues" evidence="1">
    <location>
        <begin position="359"/>
        <end position="370"/>
    </location>
</feature>
<name>A0A0D9VB21_9ORYZ</name>
<feature type="region of interest" description="Disordered" evidence="1">
    <location>
        <begin position="332"/>
        <end position="370"/>
    </location>
</feature>
<feature type="compositionally biased region" description="Basic and acidic residues" evidence="1">
    <location>
        <begin position="113"/>
        <end position="127"/>
    </location>
</feature>
<dbReference type="Gramene" id="LPERR02G00170.1">
    <property type="protein sequence ID" value="LPERR02G00170.1"/>
    <property type="gene ID" value="LPERR02G00170"/>
</dbReference>
<feature type="compositionally biased region" description="Basic residues" evidence="1">
    <location>
        <begin position="347"/>
        <end position="358"/>
    </location>
</feature>
<accession>A0A0D9VB21</accession>
<reference evidence="3" key="2">
    <citation type="submission" date="2013-12" db="EMBL/GenBank/DDBJ databases">
        <authorList>
            <person name="Yu Y."/>
            <person name="Lee S."/>
            <person name="de Baynast K."/>
            <person name="Wissotski M."/>
            <person name="Liu L."/>
            <person name="Talag J."/>
            <person name="Goicoechea J."/>
            <person name="Angelova A."/>
            <person name="Jetty R."/>
            <person name="Kudrna D."/>
            <person name="Golser W."/>
            <person name="Rivera L."/>
            <person name="Zhang J."/>
            <person name="Wing R."/>
        </authorList>
    </citation>
    <scope>NUCLEOTIDE SEQUENCE</scope>
</reference>
<feature type="compositionally biased region" description="Basic and acidic residues" evidence="1">
    <location>
        <begin position="239"/>
        <end position="259"/>
    </location>
</feature>
<proteinExistence type="predicted"/>
<reference evidence="2 3" key="1">
    <citation type="submission" date="2012-08" db="EMBL/GenBank/DDBJ databases">
        <title>Oryza genome evolution.</title>
        <authorList>
            <person name="Wing R.A."/>
        </authorList>
    </citation>
    <scope>NUCLEOTIDE SEQUENCE</scope>
</reference>
<feature type="compositionally biased region" description="Basic residues" evidence="1">
    <location>
        <begin position="100"/>
        <end position="112"/>
    </location>
</feature>
<sequence>MAAMVGSEMEREEWTTAITSAGKMKKLVEKLVRERVDDLLAERVDELVGKHLREKKRAKGEEEEALDDGGGITKAKRAKKTDALHLQMVREGGGSSSSKERRRGKREKRRRGREAEASLHKEPEEKTVVAEVGSEEVNKTVLMSDAESEKTVAADAGKPKKKKKMKMMMLDKKAVRDALSLPHLPCNPLPDWMVAMAPEHVRNDETLLDAFSDDVYKQYFLKGYVELDQEITDEEEEEEKGKEGKGTESAETKSMSKENKTRWLRLNHQAAGDALGCCLPCLPYDPLPDWMVPKHVRADANLLNTYTEDVYKQYHLKGYLELEIDNVITDDDQEERKRKEAKEISRRDKRNATKKHHTDKAEASCGDKKVQMGSEDGKIFAKDAKKRRKKAKVQMRLGEGKPAVDAKKANLEAYKQSLANWYLTNPIPRLPDWVLDKMPEGFRAEENRVTAIADRIWEGKRRKYRRCLKAYQQHMEEQEPLTDDEKCFFFVSMIKYPELEYCRVYRAISLLPMI</sequence>
<feature type="compositionally biased region" description="Basic and acidic residues" evidence="1">
    <location>
        <begin position="334"/>
        <end position="346"/>
    </location>
</feature>
<keyword evidence="3" id="KW-1185">Reference proteome</keyword>